<reference evidence="1" key="1">
    <citation type="journal article" date="2023" name="G3 (Bethesda)">
        <title>A reference genome for the long-term kleptoplast-retaining sea slug Elysia crispata morphotype clarki.</title>
        <authorList>
            <person name="Eastman K.E."/>
            <person name="Pendleton A.L."/>
            <person name="Shaikh M.A."/>
            <person name="Suttiyut T."/>
            <person name="Ogas R."/>
            <person name="Tomko P."/>
            <person name="Gavelis G."/>
            <person name="Widhalm J.R."/>
            <person name="Wisecaver J.H."/>
        </authorList>
    </citation>
    <scope>NUCLEOTIDE SEQUENCE</scope>
    <source>
        <strain evidence="1">ECLA1</strain>
    </source>
</reference>
<keyword evidence="2" id="KW-1185">Reference proteome</keyword>
<sequence length="86" mass="9972">MEIEVMTTTPIKCPGKRRALNLNIIIQLILVHCNKTALAKKLLYRIMYILYLIVQPFVEQPGCRCVELTFKSENNTNIPPNRDLEK</sequence>
<organism evidence="1 2">
    <name type="scientific">Elysia crispata</name>
    <name type="common">lettuce slug</name>
    <dbReference type="NCBI Taxonomy" id="231223"/>
    <lineage>
        <taxon>Eukaryota</taxon>
        <taxon>Metazoa</taxon>
        <taxon>Spiralia</taxon>
        <taxon>Lophotrochozoa</taxon>
        <taxon>Mollusca</taxon>
        <taxon>Gastropoda</taxon>
        <taxon>Heterobranchia</taxon>
        <taxon>Euthyneura</taxon>
        <taxon>Panpulmonata</taxon>
        <taxon>Sacoglossa</taxon>
        <taxon>Placobranchoidea</taxon>
        <taxon>Plakobranchidae</taxon>
        <taxon>Elysia</taxon>
    </lineage>
</organism>
<dbReference type="EMBL" id="JAWDGP010000554">
    <property type="protein sequence ID" value="KAK3799565.1"/>
    <property type="molecule type" value="Genomic_DNA"/>
</dbReference>
<dbReference type="Proteomes" id="UP001283361">
    <property type="component" value="Unassembled WGS sequence"/>
</dbReference>
<name>A0AAE1B4P2_9GAST</name>
<protein>
    <submittedName>
        <fullName evidence="1">Uncharacterized protein</fullName>
    </submittedName>
</protein>
<comment type="caution">
    <text evidence="1">The sequence shown here is derived from an EMBL/GenBank/DDBJ whole genome shotgun (WGS) entry which is preliminary data.</text>
</comment>
<proteinExistence type="predicted"/>
<dbReference type="AlphaFoldDB" id="A0AAE1B4P2"/>
<evidence type="ECO:0000313" key="1">
    <source>
        <dbReference type="EMBL" id="KAK3799565.1"/>
    </source>
</evidence>
<accession>A0AAE1B4P2</accession>
<evidence type="ECO:0000313" key="2">
    <source>
        <dbReference type="Proteomes" id="UP001283361"/>
    </source>
</evidence>
<gene>
    <name evidence="1" type="ORF">RRG08_057774</name>
</gene>